<dbReference type="InterPro" id="IPR036390">
    <property type="entry name" value="WH_DNA-bd_sf"/>
</dbReference>
<dbReference type="Gene3D" id="1.20.120.530">
    <property type="entry name" value="GntR ligand-binding domain-like"/>
    <property type="match status" value="1"/>
</dbReference>
<evidence type="ECO:0000256" key="1">
    <source>
        <dbReference type="ARBA" id="ARBA00023015"/>
    </source>
</evidence>
<dbReference type="PANTHER" id="PTHR43537">
    <property type="entry name" value="TRANSCRIPTIONAL REGULATOR, GNTR FAMILY"/>
    <property type="match status" value="1"/>
</dbReference>
<dbReference type="InterPro" id="IPR036388">
    <property type="entry name" value="WH-like_DNA-bd_sf"/>
</dbReference>
<accession>A0ABY6NY06</accession>
<name>A0ABY6NY06_9NOCA</name>
<dbReference type="PRINTS" id="PR00035">
    <property type="entry name" value="HTHGNTR"/>
</dbReference>
<dbReference type="SMART" id="SM00345">
    <property type="entry name" value="HTH_GNTR"/>
    <property type="match status" value="1"/>
</dbReference>
<dbReference type="Gene3D" id="1.10.10.10">
    <property type="entry name" value="Winged helix-like DNA-binding domain superfamily/Winged helix DNA-binding domain"/>
    <property type="match status" value="1"/>
</dbReference>
<dbReference type="PROSITE" id="PS50949">
    <property type="entry name" value="HTH_GNTR"/>
    <property type="match status" value="1"/>
</dbReference>
<organism evidence="5 6">
    <name type="scientific">Rhodococcus antarcticus</name>
    <dbReference type="NCBI Taxonomy" id="2987751"/>
    <lineage>
        <taxon>Bacteria</taxon>
        <taxon>Bacillati</taxon>
        <taxon>Actinomycetota</taxon>
        <taxon>Actinomycetes</taxon>
        <taxon>Mycobacteriales</taxon>
        <taxon>Nocardiaceae</taxon>
        <taxon>Rhodococcus</taxon>
    </lineage>
</organism>
<evidence type="ECO:0000256" key="3">
    <source>
        <dbReference type="ARBA" id="ARBA00023163"/>
    </source>
</evidence>
<dbReference type="CDD" id="cd07377">
    <property type="entry name" value="WHTH_GntR"/>
    <property type="match status" value="1"/>
</dbReference>
<dbReference type="Proteomes" id="UP001164965">
    <property type="component" value="Chromosome"/>
</dbReference>
<proteinExistence type="predicted"/>
<dbReference type="EMBL" id="CP110615">
    <property type="protein sequence ID" value="UZJ24272.1"/>
    <property type="molecule type" value="Genomic_DNA"/>
</dbReference>
<evidence type="ECO:0000313" key="6">
    <source>
        <dbReference type="Proteomes" id="UP001164965"/>
    </source>
</evidence>
<dbReference type="InterPro" id="IPR008920">
    <property type="entry name" value="TF_FadR/GntR_C"/>
</dbReference>
<dbReference type="SMART" id="SM00895">
    <property type="entry name" value="FCD"/>
    <property type="match status" value="1"/>
</dbReference>
<evidence type="ECO:0000259" key="4">
    <source>
        <dbReference type="PROSITE" id="PS50949"/>
    </source>
</evidence>
<dbReference type="InterPro" id="IPR000524">
    <property type="entry name" value="Tscrpt_reg_HTH_GntR"/>
</dbReference>
<keyword evidence="1" id="KW-0805">Transcription regulation</keyword>
<dbReference type="PANTHER" id="PTHR43537:SF24">
    <property type="entry name" value="GLUCONATE OPERON TRANSCRIPTIONAL REPRESSOR"/>
    <property type="match status" value="1"/>
</dbReference>
<evidence type="ECO:0000256" key="2">
    <source>
        <dbReference type="ARBA" id="ARBA00023125"/>
    </source>
</evidence>
<dbReference type="RefSeq" id="WP_265382379.1">
    <property type="nucleotide sequence ID" value="NZ_CP110615.1"/>
</dbReference>
<evidence type="ECO:0000313" key="5">
    <source>
        <dbReference type="EMBL" id="UZJ24272.1"/>
    </source>
</evidence>
<dbReference type="Pfam" id="PF07729">
    <property type="entry name" value="FCD"/>
    <property type="match status" value="1"/>
</dbReference>
<sequence length="227" mass="24873">MTATDRAYAALRAGILGGVRPAGSRLPEDTLAEELGVSRTPVREALQRLGTEGLVEHLPHRGARVSGWTTDDLQETFELRALLEGLGARRAAARATAEDVAGLRRLCTRMERAIAPGRPRDLDALTTHNSAFHAELLRVSASSRLTAMVAGVVHVPLVMRTFHQYSDHALARSQHHHRELCDALAHGDGEWAESVMRSHVLAARTFLVHPENLESSDHPHPAQEDRP</sequence>
<dbReference type="Pfam" id="PF00392">
    <property type="entry name" value="GntR"/>
    <property type="match status" value="1"/>
</dbReference>
<reference evidence="5" key="1">
    <citation type="submission" date="2022-10" db="EMBL/GenBank/DDBJ databases">
        <title>Rhodococcus sp.75.</title>
        <authorList>
            <person name="Sun M."/>
        </authorList>
    </citation>
    <scope>NUCLEOTIDE SEQUENCE</scope>
    <source>
        <strain evidence="5">75</strain>
    </source>
</reference>
<dbReference type="SUPFAM" id="SSF46785">
    <property type="entry name" value="Winged helix' DNA-binding domain"/>
    <property type="match status" value="1"/>
</dbReference>
<keyword evidence="2" id="KW-0238">DNA-binding</keyword>
<keyword evidence="3" id="KW-0804">Transcription</keyword>
<dbReference type="InterPro" id="IPR011711">
    <property type="entry name" value="GntR_C"/>
</dbReference>
<gene>
    <name evidence="5" type="ORF">RHODO2019_14085</name>
</gene>
<feature type="domain" description="HTH gntR-type" evidence="4">
    <location>
        <begin position="1"/>
        <end position="68"/>
    </location>
</feature>
<dbReference type="SUPFAM" id="SSF48008">
    <property type="entry name" value="GntR ligand-binding domain-like"/>
    <property type="match status" value="1"/>
</dbReference>
<protein>
    <submittedName>
        <fullName evidence="5">GntR family transcriptional regulator</fullName>
    </submittedName>
</protein>
<keyword evidence="6" id="KW-1185">Reference proteome</keyword>